<dbReference type="InterPro" id="IPR036640">
    <property type="entry name" value="ABC1_TM_sf"/>
</dbReference>
<keyword evidence="3" id="KW-1003">Cell membrane</keyword>
<dbReference type="PROSITE" id="PS50893">
    <property type="entry name" value="ABC_TRANSPORTER_2"/>
    <property type="match status" value="1"/>
</dbReference>
<reference evidence="13 14" key="1">
    <citation type="submission" date="2019-01" db="EMBL/GenBank/DDBJ databases">
        <title>Lactibacter flavus gen. nov., sp. nov., a novel bacterium of the family Propionibacteriaceae isolated from raw milk and dairy products.</title>
        <authorList>
            <person name="Huptas C."/>
            <person name="Wenning M."/>
            <person name="Breitenwieser F."/>
            <person name="Doll E."/>
            <person name="Von Neubeck M."/>
            <person name="Busse H.-J."/>
            <person name="Scherer S."/>
        </authorList>
    </citation>
    <scope>NUCLEOTIDE SEQUENCE [LARGE SCALE GENOMIC DNA]</scope>
    <source>
        <strain evidence="13 14">KCTC 33808</strain>
    </source>
</reference>
<dbReference type="PROSITE" id="PS00211">
    <property type="entry name" value="ABC_TRANSPORTER_1"/>
    <property type="match status" value="1"/>
</dbReference>
<evidence type="ECO:0000259" key="11">
    <source>
        <dbReference type="PROSITE" id="PS50893"/>
    </source>
</evidence>
<dbReference type="GO" id="GO:0016887">
    <property type="term" value="F:ATP hydrolysis activity"/>
    <property type="evidence" value="ECO:0007669"/>
    <property type="project" value="InterPro"/>
</dbReference>
<organism evidence="13 14">
    <name type="scientific">Propioniciclava sinopodophylli</name>
    <dbReference type="NCBI Taxonomy" id="1837344"/>
    <lineage>
        <taxon>Bacteria</taxon>
        <taxon>Bacillati</taxon>
        <taxon>Actinomycetota</taxon>
        <taxon>Actinomycetes</taxon>
        <taxon>Propionibacteriales</taxon>
        <taxon>Propionibacteriaceae</taxon>
        <taxon>Propioniciclava</taxon>
    </lineage>
</organism>
<feature type="transmembrane region" description="Helical" evidence="10">
    <location>
        <begin position="141"/>
        <end position="161"/>
    </location>
</feature>
<keyword evidence="7 10" id="KW-1133">Transmembrane helix</keyword>
<dbReference type="InterPro" id="IPR003593">
    <property type="entry name" value="AAA+_ATPase"/>
</dbReference>
<keyword evidence="4 10" id="KW-0812">Transmembrane</keyword>
<dbReference type="GO" id="GO:0034040">
    <property type="term" value="F:ATPase-coupled lipid transmembrane transporter activity"/>
    <property type="evidence" value="ECO:0007669"/>
    <property type="project" value="TreeGrafter"/>
</dbReference>
<comment type="subcellular location">
    <subcellularLocation>
        <location evidence="1">Cell membrane</location>
        <topology evidence="1">Multi-pass membrane protein</topology>
    </subcellularLocation>
</comment>
<feature type="transmembrane region" description="Helical" evidence="10">
    <location>
        <begin position="21"/>
        <end position="48"/>
    </location>
</feature>
<dbReference type="InterPro" id="IPR039421">
    <property type="entry name" value="Type_1_exporter"/>
</dbReference>
<dbReference type="GO" id="GO:0140359">
    <property type="term" value="F:ABC-type transporter activity"/>
    <property type="evidence" value="ECO:0007669"/>
    <property type="project" value="InterPro"/>
</dbReference>
<dbReference type="SUPFAM" id="SSF52540">
    <property type="entry name" value="P-loop containing nucleoside triphosphate hydrolases"/>
    <property type="match status" value="1"/>
</dbReference>
<keyword evidence="2" id="KW-0813">Transport</keyword>
<dbReference type="PANTHER" id="PTHR24221">
    <property type="entry name" value="ATP-BINDING CASSETTE SUB-FAMILY B"/>
    <property type="match status" value="1"/>
</dbReference>
<dbReference type="AlphaFoldDB" id="A0A4Q9KHJ5"/>
<sequence>MRRAWGRLSPFFGGARKQIAVLIALAVIAGLVEAALLALIATIAAALSEGADTISVGLGPWAGDASRPLAFGIAAGLALARAGLHLWLAHLPARMSAQVLARLRSQLFSSFTGSSWSVKADEREGRFQTLMNVAVRESAQAVINVAAGMTAAVMFTTMVVAAFLQSVVGAASLVVTSVVLYIALRPLSRGLRRQAQVLSREVVEFTEAVQEIVASAEEVEAFGATDSYRAGFHRRVEEVRRPHERTRFLAAAVPGLYQSAALLMLVLALAAISVSGTARLAALAAVVLLLIRSFTYAQQMQAALASLDERAPFMDQVADALTLYRTHPYQDGTEDLGSITTLGMDRVSFAYRPGRDVLRDITFEVSRGEAIGIVGPSGAGKSSIVQLLLRLREPTAGAVRVDGRDVRRVRREPWREQVAYLPQHSQLIWGTVRDNIRFHREWLDDGDIVAAARLAHVHDEIVSWPQGYDTVVGQRASAVSGGQRQRLCLARALAGRPRVLILDEPTSALDVRSEELVQASLGAAKPDMILVLVAHRLSTLSLCDRIMVVVDGRISAIGSRADLLEQSDFFRQVNEITQRAQDRD</sequence>
<gene>
    <name evidence="13" type="ORF">ET989_01400</name>
</gene>
<comment type="caution">
    <text evidence="13">The sequence shown here is derived from an EMBL/GenBank/DDBJ whole genome shotgun (WGS) entry which is preliminary data.</text>
</comment>
<evidence type="ECO:0000313" key="14">
    <source>
        <dbReference type="Proteomes" id="UP000292373"/>
    </source>
</evidence>
<protein>
    <submittedName>
        <fullName evidence="13">ABC transporter ATP-binding protein</fullName>
    </submittedName>
</protein>
<name>A0A4Q9KHJ5_9ACTN</name>
<dbReference type="FunFam" id="3.40.50.300:FF:000299">
    <property type="entry name" value="ABC transporter ATP-binding protein/permease"/>
    <property type="match status" value="1"/>
</dbReference>
<dbReference type="GO" id="GO:0005886">
    <property type="term" value="C:plasma membrane"/>
    <property type="evidence" value="ECO:0007669"/>
    <property type="project" value="UniProtKB-SubCell"/>
</dbReference>
<feature type="transmembrane region" description="Helical" evidence="10">
    <location>
        <begin position="248"/>
        <end position="272"/>
    </location>
</feature>
<dbReference type="GO" id="GO:0005524">
    <property type="term" value="F:ATP binding"/>
    <property type="evidence" value="ECO:0007669"/>
    <property type="project" value="UniProtKB-KW"/>
</dbReference>
<dbReference type="Gene3D" id="3.40.50.300">
    <property type="entry name" value="P-loop containing nucleotide triphosphate hydrolases"/>
    <property type="match status" value="1"/>
</dbReference>
<dbReference type="Gene3D" id="1.20.1560.10">
    <property type="entry name" value="ABC transporter type 1, transmembrane domain"/>
    <property type="match status" value="1"/>
</dbReference>
<keyword evidence="14" id="KW-1185">Reference proteome</keyword>
<dbReference type="InterPro" id="IPR003439">
    <property type="entry name" value="ABC_transporter-like_ATP-bd"/>
</dbReference>
<keyword evidence="8 10" id="KW-0472">Membrane</keyword>
<evidence type="ECO:0000256" key="9">
    <source>
        <dbReference type="ARBA" id="ARBA00061644"/>
    </source>
</evidence>
<evidence type="ECO:0000256" key="1">
    <source>
        <dbReference type="ARBA" id="ARBA00004651"/>
    </source>
</evidence>
<evidence type="ECO:0000256" key="4">
    <source>
        <dbReference type="ARBA" id="ARBA00022692"/>
    </source>
</evidence>
<proteinExistence type="inferred from homology"/>
<dbReference type="Pfam" id="PF00005">
    <property type="entry name" value="ABC_tran"/>
    <property type="match status" value="1"/>
</dbReference>
<evidence type="ECO:0000256" key="6">
    <source>
        <dbReference type="ARBA" id="ARBA00022840"/>
    </source>
</evidence>
<evidence type="ECO:0000256" key="7">
    <source>
        <dbReference type="ARBA" id="ARBA00022989"/>
    </source>
</evidence>
<feature type="transmembrane region" description="Helical" evidence="10">
    <location>
        <begin position="278"/>
        <end position="297"/>
    </location>
</feature>
<dbReference type="SMART" id="SM00382">
    <property type="entry name" value="AAA"/>
    <property type="match status" value="1"/>
</dbReference>
<evidence type="ECO:0000256" key="8">
    <source>
        <dbReference type="ARBA" id="ARBA00023136"/>
    </source>
</evidence>
<dbReference type="PROSITE" id="PS50929">
    <property type="entry name" value="ABC_TM1F"/>
    <property type="match status" value="1"/>
</dbReference>
<evidence type="ECO:0000256" key="5">
    <source>
        <dbReference type="ARBA" id="ARBA00022741"/>
    </source>
</evidence>
<dbReference type="InterPro" id="IPR017871">
    <property type="entry name" value="ABC_transporter-like_CS"/>
</dbReference>
<feature type="domain" description="ABC transmembrane type-1" evidence="12">
    <location>
        <begin position="20"/>
        <end position="309"/>
    </location>
</feature>
<comment type="similarity">
    <text evidence="9">Belongs to the ABC transporter superfamily. Lipid exporter (TC 3.A.1.106) family.</text>
</comment>
<accession>A0A4Q9KHJ5</accession>
<dbReference type="InterPro" id="IPR027417">
    <property type="entry name" value="P-loop_NTPase"/>
</dbReference>
<evidence type="ECO:0000313" key="13">
    <source>
        <dbReference type="EMBL" id="TBT88791.1"/>
    </source>
</evidence>
<dbReference type="InterPro" id="IPR011527">
    <property type="entry name" value="ABC1_TM_dom"/>
</dbReference>
<feature type="domain" description="ABC transporter" evidence="11">
    <location>
        <begin position="342"/>
        <end position="576"/>
    </location>
</feature>
<dbReference type="OrthoDB" id="9806127at2"/>
<dbReference type="SUPFAM" id="SSF90123">
    <property type="entry name" value="ABC transporter transmembrane region"/>
    <property type="match status" value="1"/>
</dbReference>
<evidence type="ECO:0000259" key="12">
    <source>
        <dbReference type="PROSITE" id="PS50929"/>
    </source>
</evidence>
<dbReference type="PANTHER" id="PTHR24221:SF654">
    <property type="entry name" value="ATP-BINDING CASSETTE SUB-FAMILY B MEMBER 6"/>
    <property type="match status" value="1"/>
</dbReference>
<feature type="transmembrane region" description="Helical" evidence="10">
    <location>
        <begin position="167"/>
        <end position="184"/>
    </location>
</feature>
<evidence type="ECO:0000256" key="3">
    <source>
        <dbReference type="ARBA" id="ARBA00022475"/>
    </source>
</evidence>
<evidence type="ECO:0000256" key="2">
    <source>
        <dbReference type="ARBA" id="ARBA00022448"/>
    </source>
</evidence>
<keyword evidence="6 13" id="KW-0067">ATP-binding</keyword>
<keyword evidence="5" id="KW-0547">Nucleotide-binding</keyword>
<dbReference type="EMBL" id="SDMQ01000001">
    <property type="protein sequence ID" value="TBT88791.1"/>
    <property type="molecule type" value="Genomic_DNA"/>
</dbReference>
<evidence type="ECO:0000256" key="10">
    <source>
        <dbReference type="SAM" id="Phobius"/>
    </source>
</evidence>
<dbReference type="Proteomes" id="UP000292373">
    <property type="component" value="Unassembled WGS sequence"/>
</dbReference>
<feature type="transmembrane region" description="Helical" evidence="10">
    <location>
        <begin position="68"/>
        <end position="88"/>
    </location>
</feature>